<evidence type="ECO:0000256" key="1">
    <source>
        <dbReference type="SAM" id="MobiDB-lite"/>
    </source>
</evidence>
<organism evidence="2 3">
    <name type="scientific">Corynebacterium falsenii</name>
    <dbReference type="NCBI Taxonomy" id="108486"/>
    <lineage>
        <taxon>Bacteria</taxon>
        <taxon>Bacillati</taxon>
        <taxon>Actinomycetota</taxon>
        <taxon>Actinomycetes</taxon>
        <taxon>Mycobacteriales</taxon>
        <taxon>Corynebacteriaceae</taxon>
        <taxon>Corynebacterium</taxon>
    </lineage>
</organism>
<accession>A0A418Q8T7</accession>
<protein>
    <submittedName>
        <fullName evidence="2">Uncharacterized protein</fullName>
    </submittedName>
</protein>
<dbReference type="AlphaFoldDB" id="A0A418Q8T7"/>
<feature type="region of interest" description="Disordered" evidence="1">
    <location>
        <begin position="38"/>
        <end position="85"/>
    </location>
</feature>
<name>A0A418Q8T7_9CORY</name>
<feature type="compositionally biased region" description="Basic and acidic residues" evidence="1">
    <location>
        <begin position="103"/>
        <end position="114"/>
    </location>
</feature>
<evidence type="ECO:0000313" key="2">
    <source>
        <dbReference type="EMBL" id="RIX36096.1"/>
    </source>
</evidence>
<proteinExistence type="predicted"/>
<dbReference type="Proteomes" id="UP000285278">
    <property type="component" value="Unassembled WGS sequence"/>
</dbReference>
<reference evidence="2 3" key="1">
    <citation type="submission" date="2018-09" db="EMBL/GenBank/DDBJ databases">
        <title>Optimization and identification of Corynebacterium falsenii FN1-14 from fish paste.</title>
        <authorList>
            <person name="Daroonpunt R."/>
            <person name="Tanasupawat S."/>
        </authorList>
    </citation>
    <scope>NUCLEOTIDE SEQUENCE [LARGE SCALE GENOMIC DNA]</scope>
    <source>
        <strain evidence="2 3">FN1-14</strain>
    </source>
</reference>
<dbReference type="EMBL" id="QXJK01000002">
    <property type="protein sequence ID" value="RIX36096.1"/>
    <property type="molecule type" value="Genomic_DNA"/>
</dbReference>
<keyword evidence="3" id="KW-1185">Reference proteome</keyword>
<dbReference type="OrthoDB" id="4428142at2"/>
<sequence>MSNPIKSAINRATTTARHAALTLPQVYAPQTASKVVRTVTGGSGKKKAQGPSETTGHTPKVGFGTTIGEPGERYTPPAPNNGRTDGVVAAQFAAAQPVPSAPLDRDIKDVEAEA</sequence>
<evidence type="ECO:0000313" key="3">
    <source>
        <dbReference type="Proteomes" id="UP000285278"/>
    </source>
</evidence>
<dbReference type="RefSeq" id="WP_119664275.1">
    <property type="nucleotide sequence ID" value="NZ_QXJK01000002.1"/>
</dbReference>
<gene>
    <name evidence="2" type="ORF">D3M95_01985</name>
</gene>
<comment type="caution">
    <text evidence="2">The sequence shown here is derived from an EMBL/GenBank/DDBJ whole genome shotgun (WGS) entry which is preliminary data.</text>
</comment>
<feature type="region of interest" description="Disordered" evidence="1">
    <location>
        <begin position="95"/>
        <end position="114"/>
    </location>
</feature>